<dbReference type="Proteomes" id="UP000298416">
    <property type="component" value="Unassembled WGS sequence"/>
</dbReference>
<evidence type="ECO:0000313" key="3">
    <source>
        <dbReference type="Proteomes" id="UP000298416"/>
    </source>
</evidence>
<gene>
    <name evidence="2" type="ORF">SASPL_117407</name>
</gene>
<organism evidence="2">
    <name type="scientific">Salvia splendens</name>
    <name type="common">Scarlet sage</name>
    <dbReference type="NCBI Taxonomy" id="180675"/>
    <lineage>
        <taxon>Eukaryota</taxon>
        <taxon>Viridiplantae</taxon>
        <taxon>Streptophyta</taxon>
        <taxon>Embryophyta</taxon>
        <taxon>Tracheophyta</taxon>
        <taxon>Spermatophyta</taxon>
        <taxon>Magnoliopsida</taxon>
        <taxon>eudicotyledons</taxon>
        <taxon>Gunneridae</taxon>
        <taxon>Pentapetalae</taxon>
        <taxon>asterids</taxon>
        <taxon>lamiids</taxon>
        <taxon>Lamiales</taxon>
        <taxon>Lamiaceae</taxon>
        <taxon>Nepetoideae</taxon>
        <taxon>Mentheae</taxon>
        <taxon>Salviinae</taxon>
        <taxon>Salvia</taxon>
        <taxon>Salvia subgen. Calosphace</taxon>
        <taxon>core Calosphace</taxon>
    </lineage>
</organism>
<keyword evidence="1" id="KW-0472">Membrane</keyword>
<keyword evidence="1" id="KW-1133">Transmembrane helix</keyword>
<reference evidence="2" key="2">
    <citation type="submission" date="2020-08" db="EMBL/GenBank/DDBJ databases">
        <title>Plant Genome Project.</title>
        <authorList>
            <person name="Zhang R.-G."/>
        </authorList>
    </citation>
    <scope>NUCLEOTIDE SEQUENCE</scope>
    <source>
        <strain evidence="2">Huo1</strain>
        <tissue evidence="2">Leaf</tissue>
    </source>
</reference>
<reference evidence="2" key="1">
    <citation type="submission" date="2018-01" db="EMBL/GenBank/DDBJ databases">
        <authorList>
            <person name="Mao J.F."/>
        </authorList>
    </citation>
    <scope>NUCLEOTIDE SEQUENCE</scope>
    <source>
        <strain evidence="2">Huo1</strain>
        <tissue evidence="2">Leaf</tissue>
    </source>
</reference>
<comment type="caution">
    <text evidence="2">The sequence shown here is derived from an EMBL/GenBank/DDBJ whole genome shotgun (WGS) entry which is preliminary data.</text>
</comment>
<dbReference type="EMBL" id="PNBA02000006">
    <property type="protein sequence ID" value="KAG6420864.1"/>
    <property type="molecule type" value="Genomic_DNA"/>
</dbReference>
<proteinExistence type="predicted"/>
<dbReference type="PANTHER" id="PTHR36753:SF2">
    <property type="entry name" value="TRANSMEMBRANE PROTEIN"/>
    <property type="match status" value="1"/>
</dbReference>
<protein>
    <submittedName>
        <fullName evidence="2">Uncharacterized protein</fullName>
    </submittedName>
</protein>
<sequence>MCCGSRICCLCMCVVVVVIAIGLLFGFGVFEHGFHKLKDAINVCQPSAACGPLDEQEGNLMPEIILYRFLHLLKHDGTVNFSSLALIAYIVTNCKPHAQHFSMAFQLSWSKTDTVVRTVSKMELGARDTLGEPTEDL</sequence>
<keyword evidence="3" id="KW-1185">Reference proteome</keyword>
<name>A0A8X8XXV5_SALSN</name>
<accession>A0A8X8XXV5</accession>
<evidence type="ECO:0000313" key="2">
    <source>
        <dbReference type="EMBL" id="KAG6420864.1"/>
    </source>
</evidence>
<dbReference type="AlphaFoldDB" id="A0A8X8XXV5"/>
<feature type="transmembrane region" description="Helical" evidence="1">
    <location>
        <begin position="7"/>
        <end position="30"/>
    </location>
</feature>
<dbReference type="PANTHER" id="PTHR36753">
    <property type="entry name" value="TRANSMEMBRANE PROTEIN"/>
    <property type="match status" value="1"/>
</dbReference>
<evidence type="ECO:0000256" key="1">
    <source>
        <dbReference type="SAM" id="Phobius"/>
    </source>
</evidence>
<keyword evidence="1" id="KW-0812">Transmembrane</keyword>